<name>A0ABD2YAC0_9GENT</name>
<dbReference type="PANTHER" id="PTHR31704">
    <property type="entry name" value="MYB/SANT-LIKE DNA-BINDING DOMAIN PROTEIN-RELATED"/>
    <property type="match status" value="1"/>
</dbReference>
<dbReference type="EMBL" id="JBJUIK010000015">
    <property type="protein sequence ID" value="KAL3502765.1"/>
    <property type="molecule type" value="Genomic_DNA"/>
</dbReference>
<protein>
    <recommendedName>
        <fullName evidence="2">Myb/SANT-like domain-containing protein</fullName>
    </recommendedName>
</protein>
<feature type="domain" description="Myb/SANT-like" evidence="2">
    <location>
        <begin position="1"/>
        <end position="36"/>
    </location>
</feature>
<keyword evidence="4" id="KW-1185">Reference proteome</keyword>
<dbReference type="Pfam" id="PF12776">
    <property type="entry name" value="Myb_DNA-bind_3"/>
    <property type="match status" value="1"/>
</dbReference>
<accession>A0ABD2YAC0</accession>
<gene>
    <name evidence="3" type="ORF">ACH5RR_037214</name>
</gene>
<dbReference type="PANTHER" id="PTHR31704:SF37">
    <property type="entry name" value="HEAT SHOCK PROTEIN"/>
    <property type="match status" value="1"/>
</dbReference>
<dbReference type="Proteomes" id="UP001630127">
    <property type="component" value="Unassembled WGS sequence"/>
</dbReference>
<organism evidence="3 4">
    <name type="scientific">Cinchona calisaya</name>
    <dbReference type="NCBI Taxonomy" id="153742"/>
    <lineage>
        <taxon>Eukaryota</taxon>
        <taxon>Viridiplantae</taxon>
        <taxon>Streptophyta</taxon>
        <taxon>Embryophyta</taxon>
        <taxon>Tracheophyta</taxon>
        <taxon>Spermatophyta</taxon>
        <taxon>Magnoliopsida</taxon>
        <taxon>eudicotyledons</taxon>
        <taxon>Gunneridae</taxon>
        <taxon>Pentapetalae</taxon>
        <taxon>asterids</taxon>
        <taxon>lamiids</taxon>
        <taxon>Gentianales</taxon>
        <taxon>Rubiaceae</taxon>
        <taxon>Cinchonoideae</taxon>
        <taxon>Cinchoneae</taxon>
        <taxon>Cinchona</taxon>
    </lineage>
</organism>
<keyword evidence="1" id="KW-1133">Transmembrane helix</keyword>
<dbReference type="AlphaFoldDB" id="A0ABD2YAC0"/>
<feature type="transmembrane region" description="Helical" evidence="1">
    <location>
        <begin position="106"/>
        <end position="129"/>
    </location>
</feature>
<proteinExistence type="predicted"/>
<evidence type="ECO:0000259" key="2">
    <source>
        <dbReference type="Pfam" id="PF12776"/>
    </source>
</evidence>
<evidence type="ECO:0000313" key="3">
    <source>
        <dbReference type="EMBL" id="KAL3502765.1"/>
    </source>
</evidence>
<reference evidence="3 4" key="1">
    <citation type="submission" date="2024-11" db="EMBL/GenBank/DDBJ databases">
        <title>A near-complete genome assembly of Cinchona calisaya.</title>
        <authorList>
            <person name="Lian D.C."/>
            <person name="Zhao X.W."/>
            <person name="Wei L."/>
        </authorList>
    </citation>
    <scope>NUCLEOTIDE SEQUENCE [LARGE SCALE GENOMIC DNA]</scope>
    <source>
        <tissue evidence="3">Nenye</tissue>
    </source>
</reference>
<evidence type="ECO:0000256" key="1">
    <source>
        <dbReference type="SAM" id="Phobius"/>
    </source>
</evidence>
<keyword evidence="1" id="KW-0472">Membrane</keyword>
<keyword evidence="1" id="KW-0812">Transmembrane</keyword>
<evidence type="ECO:0000313" key="4">
    <source>
        <dbReference type="Proteomes" id="UP001630127"/>
    </source>
</evidence>
<comment type="caution">
    <text evidence="3">The sequence shown here is derived from an EMBL/GenBank/DDBJ whole genome shotgun (WGS) entry which is preliminary data.</text>
</comment>
<sequence>MKKEWQLWNKLIGKETGLGWDPIKKTIDASNDWWNKRLEIVPEAAKFREKGLEHCFKLDILFMDVIAIGDKSWAPSLGFVPSQMGLMKLNLEKKIMILLKLTRIPLYFNSQMHVGMMMISWSAIIFQIFDVEANLVVLKNYSIMLIHL</sequence>
<dbReference type="InterPro" id="IPR024752">
    <property type="entry name" value="Myb/SANT-like_dom"/>
</dbReference>